<reference evidence="1" key="1">
    <citation type="submission" date="2018-11" db="EMBL/GenBank/DDBJ databases">
        <authorList>
            <consortium name="Genoscope - CEA"/>
            <person name="William W."/>
        </authorList>
    </citation>
    <scope>NUCLEOTIDE SEQUENCE [LARGE SCALE GENOMIC DNA]</scope>
    <source>
        <strain evidence="1">T9AD</strain>
    </source>
</reference>
<accession>A0A653BDM7</accession>
<gene>
    <name evidence="1" type="ORF">POT9AD_5300</name>
</gene>
<dbReference type="AlphaFoldDB" id="A0A653BDM7"/>
<evidence type="ECO:0000313" key="1">
    <source>
        <dbReference type="EMBL" id="VDN66275.1"/>
    </source>
</evidence>
<protein>
    <submittedName>
        <fullName evidence="1">Uncharacterized protein</fullName>
    </submittedName>
</protein>
<proteinExistence type="predicted"/>
<name>A0A653BDM7_ECTOL</name>
<organism evidence="1">
    <name type="scientific">Ectopseudomonas oleovorans</name>
    <name type="common">Pseudomonas oleovorans</name>
    <dbReference type="NCBI Taxonomy" id="301"/>
    <lineage>
        <taxon>Bacteria</taxon>
        <taxon>Pseudomonadati</taxon>
        <taxon>Pseudomonadota</taxon>
        <taxon>Gammaproteobacteria</taxon>
        <taxon>Pseudomonadales</taxon>
        <taxon>Pseudomonadaceae</taxon>
        <taxon>Ectopseudomonas</taxon>
    </lineage>
</organism>
<dbReference type="OrthoDB" id="6876429at2"/>
<dbReference type="EMBL" id="LR130779">
    <property type="protein sequence ID" value="VDN66275.1"/>
    <property type="molecule type" value="Genomic_DNA"/>
</dbReference>
<sequence length="130" mass="14148">MQQMLMTIVLLVLLSGCAQPQVERPQANGAYLVIEGEQAWAVLVSNGRRVEEAGRVLDVVRLPSPHSNIAASYVIETPNCGKLQWLTERHGMAEGDTTLLPAAFNEQLSNPDCVLAQGLSRAWTALDYSS</sequence>